<dbReference type="PhylomeDB" id="A0A068UG56"/>
<evidence type="ECO:0000256" key="1">
    <source>
        <dbReference type="ARBA" id="ARBA00022701"/>
    </source>
</evidence>
<dbReference type="FunCoup" id="A0A068UG56">
    <property type="interactions" value="787"/>
</dbReference>
<dbReference type="AlphaFoldDB" id="A0A068UG56"/>
<dbReference type="SUPFAM" id="SSF52540">
    <property type="entry name" value="P-loop containing nucleoside triphosphate hydrolases"/>
    <property type="match status" value="1"/>
</dbReference>
<dbReference type="EMBL" id="HG739106">
    <property type="protein sequence ID" value="CDP06613.1"/>
    <property type="molecule type" value="Genomic_DNA"/>
</dbReference>
<dbReference type="InterPro" id="IPR027640">
    <property type="entry name" value="Kinesin-like_fam"/>
</dbReference>
<dbReference type="PROSITE" id="PS50067">
    <property type="entry name" value="KINESIN_MOTOR_2"/>
    <property type="match status" value="1"/>
</dbReference>
<proteinExistence type="inferred from homology"/>
<dbReference type="Gene3D" id="1.10.150.280">
    <property type="entry name" value="AF1531-like domain"/>
    <property type="match status" value="1"/>
</dbReference>
<dbReference type="PRINTS" id="PR00380">
    <property type="entry name" value="KINESINHEAVY"/>
</dbReference>
<keyword evidence="5 8" id="KW-0505">Motor protein</keyword>
<feature type="region of interest" description="Disordered" evidence="10">
    <location>
        <begin position="480"/>
        <end position="503"/>
    </location>
</feature>
<dbReference type="Pfam" id="PF00225">
    <property type="entry name" value="Kinesin"/>
    <property type="match status" value="1"/>
</dbReference>
<dbReference type="FunFam" id="1.10.150.280:FF:000003">
    <property type="entry name" value="Kinesin-like protein KIN-10C"/>
    <property type="match status" value="1"/>
</dbReference>
<dbReference type="InterPro" id="IPR027417">
    <property type="entry name" value="P-loop_NTPase"/>
</dbReference>
<feature type="domain" description="Kinesin motor" evidence="11">
    <location>
        <begin position="27"/>
        <end position="359"/>
    </location>
</feature>
<evidence type="ECO:0000256" key="6">
    <source>
        <dbReference type="ARBA" id="ARBA00023204"/>
    </source>
</evidence>
<feature type="region of interest" description="Disordered" evidence="10">
    <location>
        <begin position="407"/>
        <end position="435"/>
    </location>
</feature>
<feature type="region of interest" description="Disordered" evidence="10">
    <location>
        <begin position="1"/>
        <end position="20"/>
    </location>
</feature>
<dbReference type="PANTHER" id="PTHR47969:SF9">
    <property type="entry name" value="KINESIN-LIKE PROTEIN"/>
    <property type="match status" value="1"/>
</dbReference>
<dbReference type="GO" id="GO:0006281">
    <property type="term" value="P:DNA repair"/>
    <property type="evidence" value="ECO:0007669"/>
    <property type="project" value="UniProtKB-KW"/>
</dbReference>
<dbReference type="GO" id="GO:0140097">
    <property type="term" value="F:catalytic activity, acting on DNA"/>
    <property type="evidence" value="ECO:0007669"/>
    <property type="project" value="UniProtKB-ARBA"/>
</dbReference>
<dbReference type="GO" id="GO:0005524">
    <property type="term" value="F:ATP binding"/>
    <property type="evidence" value="ECO:0007669"/>
    <property type="project" value="UniProtKB-UniRule"/>
</dbReference>
<dbReference type="GO" id="GO:0007018">
    <property type="term" value="P:microtubule-based movement"/>
    <property type="evidence" value="ECO:0007669"/>
    <property type="project" value="InterPro"/>
</dbReference>
<dbReference type="Gramene" id="CDP06613">
    <property type="protein sequence ID" value="CDP06613"/>
    <property type="gene ID" value="GSCOC_T00023523001"/>
</dbReference>
<evidence type="ECO:0000256" key="10">
    <source>
        <dbReference type="SAM" id="MobiDB-lite"/>
    </source>
</evidence>
<evidence type="ECO:0000313" key="12">
    <source>
        <dbReference type="EMBL" id="CDP06613.1"/>
    </source>
</evidence>
<evidence type="ECO:0000256" key="5">
    <source>
        <dbReference type="ARBA" id="ARBA00023175"/>
    </source>
</evidence>
<dbReference type="GO" id="GO:0005875">
    <property type="term" value="C:microtubule associated complex"/>
    <property type="evidence" value="ECO:0007669"/>
    <property type="project" value="TreeGrafter"/>
</dbReference>
<protein>
    <recommendedName>
        <fullName evidence="9">Kinesin-like protein</fullName>
    </recommendedName>
</protein>
<feature type="region of interest" description="Disordered" evidence="10">
    <location>
        <begin position="528"/>
        <end position="547"/>
    </location>
</feature>
<keyword evidence="6" id="KW-0234">DNA repair</keyword>
<dbReference type="Gene3D" id="3.40.850.10">
    <property type="entry name" value="Kinesin motor domain"/>
    <property type="match status" value="1"/>
</dbReference>
<keyword evidence="3" id="KW-0227">DNA damage</keyword>
<dbReference type="InterPro" id="IPR000445">
    <property type="entry name" value="HhH_motif"/>
</dbReference>
<dbReference type="GO" id="GO:0016787">
    <property type="term" value="F:hydrolase activity"/>
    <property type="evidence" value="ECO:0007669"/>
    <property type="project" value="UniProtKB-ARBA"/>
</dbReference>
<dbReference type="STRING" id="49390.A0A068UG56"/>
<gene>
    <name evidence="12" type="ORF">GSCOC_T00023523001</name>
</gene>
<evidence type="ECO:0000256" key="4">
    <source>
        <dbReference type="ARBA" id="ARBA00022840"/>
    </source>
</evidence>
<dbReference type="PANTHER" id="PTHR47969">
    <property type="entry name" value="CHROMOSOME-ASSOCIATED KINESIN KIF4A-RELATED"/>
    <property type="match status" value="1"/>
</dbReference>
<evidence type="ECO:0000256" key="3">
    <source>
        <dbReference type="ARBA" id="ARBA00022763"/>
    </source>
</evidence>
<dbReference type="GO" id="GO:0005874">
    <property type="term" value="C:microtubule"/>
    <property type="evidence" value="ECO:0007669"/>
    <property type="project" value="UniProtKB-KW"/>
</dbReference>
<evidence type="ECO:0000259" key="11">
    <source>
        <dbReference type="PROSITE" id="PS50067"/>
    </source>
</evidence>
<dbReference type="GO" id="GO:0051231">
    <property type="term" value="P:spindle elongation"/>
    <property type="evidence" value="ECO:0007669"/>
    <property type="project" value="TreeGrafter"/>
</dbReference>
<dbReference type="InParanoid" id="A0A068UG56"/>
<evidence type="ECO:0000256" key="7">
    <source>
        <dbReference type="ARBA" id="ARBA00061615"/>
    </source>
</evidence>
<dbReference type="FunFam" id="3.40.850.10:FF:000087">
    <property type="entry name" value="Kinesin-like protein"/>
    <property type="match status" value="1"/>
</dbReference>
<evidence type="ECO:0000256" key="8">
    <source>
        <dbReference type="PROSITE-ProRule" id="PRU00283"/>
    </source>
</evidence>
<dbReference type="InterPro" id="IPR010994">
    <property type="entry name" value="RuvA_2-like"/>
</dbReference>
<feature type="binding site" evidence="8">
    <location>
        <begin position="127"/>
        <end position="134"/>
    </location>
    <ligand>
        <name>ATP</name>
        <dbReference type="ChEBI" id="CHEBI:30616"/>
    </ligand>
</feature>
<keyword evidence="1 9" id="KW-0493">Microtubule</keyword>
<dbReference type="Pfam" id="PF00633">
    <property type="entry name" value="HHH"/>
    <property type="match status" value="1"/>
</dbReference>
<dbReference type="SUPFAM" id="SSF47781">
    <property type="entry name" value="RuvA domain 2-like"/>
    <property type="match status" value="1"/>
</dbReference>
<accession>A0A068UG56</accession>
<dbReference type="Proteomes" id="UP000295252">
    <property type="component" value="Chromosome VIII"/>
</dbReference>
<dbReference type="OrthoDB" id="3176171at2759"/>
<dbReference type="OMA" id="CYRLDSF"/>
<evidence type="ECO:0000313" key="13">
    <source>
        <dbReference type="Proteomes" id="UP000295252"/>
    </source>
</evidence>
<keyword evidence="4 8" id="KW-0067">ATP-binding</keyword>
<keyword evidence="2 8" id="KW-0547">Nucleotide-binding</keyword>
<dbReference type="SMART" id="SM00129">
    <property type="entry name" value="KISc"/>
    <property type="match status" value="1"/>
</dbReference>
<dbReference type="PROSITE" id="PS00411">
    <property type="entry name" value="KINESIN_MOTOR_1"/>
    <property type="match status" value="1"/>
</dbReference>
<evidence type="ECO:0000256" key="2">
    <source>
        <dbReference type="ARBA" id="ARBA00022741"/>
    </source>
</evidence>
<dbReference type="GO" id="GO:0003677">
    <property type="term" value="F:DNA binding"/>
    <property type="evidence" value="ECO:0007669"/>
    <property type="project" value="InterPro"/>
</dbReference>
<dbReference type="GO" id="GO:0008017">
    <property type="term" value="F:microtubule binding"/>
    <property type="evidence" value="ECO:0007669"/>
    <property type="project" value="InterPro"/>
</dbReference>
<comment type="similarity">
    <text evidence="7">Belongs to the TRAFAC class myosin-kinesin ATPase superfamily. Kinesin family. KIN-10 subfamily.</text>
</comment>
<dbReference type="GO" id="GO:0007052">
    <property type="term" value="P:mitotic spindle organization"/>
    <property type="evidence" value="ECO:0007669"/>
    <property type="project" value="TreeGrafter"/>
</dbReference>
<dbReference type="InterPro" id="IPR036961">
    <property type="entry name" value="Kinesin_motor_dom_sf"/>
</dbReference>
<keyword evidence="13" id="KW-1185">Reference proteome</keyword>
<sequence>MATQIGPLNTPGKDGKLSASHSCSVSKVRVVIRVRPFLPREISEKNGDAESCISVLDSELKSCDEVTVHLKDQETRQVQKNTRNECFKLDAFFGQEDNNISKIFQEEVKPLISGIFKGCNATVFAYGATGSGKTYTMQGSEESPGLMPLAVATILSICHNTESRVKISYYEIYMDKCYDLLELKEREIAIFDDKDGQIHLRGLAQVRVNSISEFHQVFSCAIQRRKVGQTSLNDVSSRSHGVLVISVSTPCDDDSGKSVDGKLNLIDLAGNEDNKKTCNEGIRLYESAKINQSLFALSNVIYALNNNKPRIPYRENRLTRILQDSLGGTSRALMVACLNPGEYQESVRTVSLASRSRHISNFVSSAQKKDAPSVSMEAKLREWLESKSKTKNAQMIGRCGSPVTIKSPTSVSSLKKPKTGWSSAKRRIDSNQGASTSVAHRNLFNHGGPVDPGKEVNMKLLSPIGYCTDEPAIREQKMATSKCSTGPSPVSAKTKSPQSPLRKVLSPIDSNIKADDIISEDQPLVSSDLKTPKTPFIHNGGSDQFEGTGNPLEKFHTRSTNLKGTLVQEYIEFLNTATREELLELKGIGQKMAEYITDLRETSPLKSLNDLEKLGLSSKQVHNMFSRAARGVFG</sequence>
<reference evidence="13" key="1">
    <citation type="journal article" date="2014" name="Science">
        <title>The coffee genome provides insight into the convergent evolution of caffeine biosynthesis.</title>
        <authorList>
            <person name="Denoeud F."/>
            <person name="Carretero-Paulet L."/>
            <person name="Dereeper A."/>
            <person name="Droc G."/>
            <person name="Guyot R."/>
            <person name="Pietrella M."/>
            <person name="Zheng C."/>
            <person name="Alberti A."/>
            <person name="Anthony F."/>
            <person name="Aprea G."/>
            <person name="Aury J.M."/>
            <person name="Bento P."/>
            <person name="Bernard M."/>
            <person name="Bocs S."/>
            <person name="Campa C."/>
            <person name="Cenci A."/>
            <person name="Combes M.C."/>
            <person name="Crouzillat D."/>
            <person name="Da Silva C."/>
            <person name="Daddiego L."/>
            <person name="De Bellis F."/>
            <person name="Dussert S."/>
            <person name="Garsmeur O."/>
            <person name="Gayraud T."/>
            <person name="Guignon V."/>
            <person name="Jahn K."/>
            <person name="Jamilloux V."/>
            <person name="Joet T."/>
            <person name="Labadie K."/>
            <person name="Lan T."/>
            <person name="Leclercq J."/>
            <person name="Lepelley M."/>
            <person name="Leroy T."/>
            <person name="Li L.T."/>
            <person name="Librado P."/>
            <person name="Lopez L."/>
            <person name="Munoz A."/>
            <person name="Noel B."/>
            <person name="Pallavicini A."/>
            <person name="Perrotta G."/>
            <person name="Poncet V."/>
            <person name="Pot D."/>
            <person name="Priyono X."/>
            <person name="Rigoreau M."/>
            <person name="Rouard M."/>
            <person name="Rozas J."/>
            <person name="Tranchant-Dubreuil C."/>
            <person name="VanBuren R."/>
            <person name="Zhang Q."/>
            <person name="Andrade A.C."/>
            <person name="Argout X."/>
            <person name="Bertrand B."/>
            <person name="de Kochko A."/>
            <person name="Graziosi G."/>
            <person name="Henry R.J."/>
            <person name="Jayarama X."/>
            <person name="Ming R."/>
            <person name="Nagai C."/>
            <person name="Rounsley S."/>
            <person name="Sankoff D."/>
            <person name="Giuliano G."/>
            <person name="Albert V.A."/>
            <person name="Wincker P."/>
            <person name="Lashermes P."/>
        </authorList>
    </citation>
    <scope>NUCLEOTIDE SEQUENCE [LARGE SCALE GENOMIC DNA]</scope>
    <source>
        <strain evidence="13">cv. DH200-94</strain>
    </source>
</reference>
<dbReference type="InterPro" id="IPR001752">
    <property type="entry name" value="Kinesin_motor_dom"/>
</dbReference>
<dbReference type="GO" id="GO:0003777">
    <property type="term" value="F:microtubule motor activity"/>
    <property type="evidence" value="ECO:0007669"/>
    <property type="project" value="InterPro"/>
</dbReference>
<name>A0A068UG56_COFCA</name>
<feature type="compositionally biased region" description="Polar residues" evidence="10">
    <location>
        <begin position="480"/>
        <end position="499"/>
    </location>
</feature>
<organism evidence="12 13">
    <name type="scientific">Coffea canephora</name>
    <name type="common">Robusta coffee</name>
    <dbReference type="NCBI Taxonomy" id="49390"/>
    <lineage>
        <taxon>Eukaryota</taxon>
        <taxon>Viridiplantae</taxon>
        <taxon>Streptophyta</taxon>
        <taxon>Embryophyta</taxon>
        <taxon>Tracheophyta</taxon>
        <taxon>Spermatophyta</taxon>
        <taxon>Magnoliopsida</taxon>
        <taxon>eudicotyledons</taxon>
        <taxon>Gunneridae</taxon>
        <taxon>Pentapetalae</taxon>
        <taxon>asterids</taxon>
        <taxon>lamiids</taxon>
        <taxon>Gentianales</taxon>
        <taxon>Rubiaceae</taxon>
        <taxon>Ixoroideae</taxon>
        <taxon>Gardenieae complex</taxon>
        <taxon>Bertiereae - Coffeeae clade</taxon>
        <taxon>Coffeeae</taxon>
        <taxon>Coffea</taxon>
    </lineage>
</organism>
<dbReference type="InterPro" id="IPR019821">
    <property type="entry name" value="Kinesin_motor_CS"/>
</dbReference>
<evidence type="ECO:0000256" key="9">
    <source>
        <dbReference type="RuleBase" id="RU000394"/>
    </source>
</evidence>